<feature type="region of interest" description="Disordered" evidence="1">
    <location>
        <begin position="156"/>
        <end position="178"/>
    </location>
</feature>
<evidence type="ECO:0000256" key="1">
    <source>
        <dbReference type="SAM" id="MobiDB-lite"/>
    </source>
</evidence>
<evidence type="ECO:0000313" key="3">
    <source>
        <dbReference type="Proteomes" id="UP000006514"/>
    </source>
</evidence>
<reference evidence="3" key="1">
    <citation type="journal article" date="2012" name="Science">
        <title>The Paleozoic origin of enzymatic lignin decomposition reconstructed from 31 fungal genomes.</title>
        <authorList>
            <person name="Floudas D."/>
            <person name="Binder M."/>
            <person name="Riley R."/>
            <person name="Barry K."/>
            <person name="Blanchette R.A."/>
            <person name="Henrissat B."/>
            <person name="Martinez A.T."/>
            <person name="Otillar R."/>
            <person name="Spatafora J.W."/>
            <person name="Yadav J.S."/>
            <person name="Aerts A."/>
            <person name="Benoit I."/>
            <person name="Boyd A."/>
            <person name="Carlson A."/>
            <person name="Copeland A."/>
            <person name="Coutinho P.M."/>
            <person name="de Vries R.P."/>
            <person name="Ferreira P."/>
            <person name="Findley K."/>
            <person name="Foster B."/>
            <person name="Gaskell J."/>
            <person name="Glotzer D."/>
            <person name="Gorecki P."/>
            <person name="Heitman J."/>
            <person name="Hesse C."/>
            <person name="Hori C."/>
            <person name="Igarashi K."/>
            <person name="Jurgens J.A."/>
            <person name="Kallen N."/>
            <person name="Kersten P."/>
            <person name="Kohler A."/>
            <person name="Kuees U."/>
            <person name="Kumar T.K.A."/>
            <person name="Kuo A."/>
            <person name="LaButti K."/>
            <person name="Larrondo L.F."/>
            <person name="Lindquist E."/>
            <person name="Ling A."/>
            <person name="Lombard V."/>
            <person name="Lucas S."/>
            <person name="Lundell T."/>
            <person name="Martin R."/>
            <person name="McLaughlin D.J."/>
            <person name="Morgenstern I."/>
            <person name="Morin E."/>
            <person name="Murat C."/>
            <person name="Nagy L.G."/>
            <person name="Nolan M."/>
            <person name="Ohm R.A."/>
            <person name="Patyshakuliyeva A."/>
            <person name="Rokas A."/>
            <person name="Ruiz-Duenas F.J."/>
            <person name="Sabat G."/>
            <person name="Salamov A."/>
            <person name="Samejima M."/>
            <person name="Schmutz J."/>
            <person name="Slot J.C."/>
            <person name="St John F."/>
            <person name="Stenlid J."/>
            <person name="Sun H."/>
            <person name="Sun S."/>
            <person name="Syed K."/>
            <person name="Tsang A."/>
            <person name="Wiebenga A."/>
            <person name="Young D."/>
            <person name="Pisabarro A."/>
            <person name="Eastwood D.C."/>
            <person name="Martin F."/>
            <person name="Cullen D."/>
            <person name="Grigoriev I.V."/>
            <person name="Hibbett D.S."/>
        </authorList>
    </citation>
    <scope>NUCLEOTIDE SEQUENCE [LARGE SCALE GENOMIC DNA]</scope>
    <source>
        <strain evidence="3">TFB10046</strain>
    </source>
</reference>
<evidence type="ECO:0000313" key="2">
    <source>
        <dbReference type="EMBL" id="EJD32419.1"/>
    </source>
</evidence>
<dbReference type="EMBL" id="JH688994">
    <property type="protein sequence ID" value="EJD32419.1"/>
    <property type="molecule type" value="Genomic_DNA"/>
</dbReference>
<sequence length="178" mass="20803">MAYLFREGVSEWELRGALVAFQRILLQLRGWLAFSAALRKAQQTRMTSRWKNHKAAHSDMQLMFGRRDSRGVFVYRDEGLARLYADYDVPVWLCMKYQDGFRLSLTGRFWGNSTEYYGSSGFTARVTLWLREQGTKRPVGYMALAIRREEEREAAESAAQEWRKKDEAKAAERAKREA</sequence>
<accession>J0CQF6</accession>
<dbReference type="AlphaFoldDB" id="J0CQF6"/>
<dbReference type="eggNOG" id="ENOG502S35T">
    <property type="taxonomic scope" value="Eukaryota"/>
</dbReference>
<gene>
    <name evidence="2" type="ORF">AURDEDRAFT_178513</name>
</gene>
<dbReference type="KEGG" id="adl:AURDEDRAFT_178513"/>
<dbReference type="InParanoid" id="J0CQF6"/>
<keyword evidence="3" id="KW-1185">Reference proteome</keyword>
<protein>
    <submittedName>
        <fullName evidence="2">Uncharacterized protein</fullName>
    </submittedName>
</protein>
<dbReference type="Proteomes" id="UP000006514">
    <property type="component" value="Unassembled WGS sequence"/>
</dbReference>
<organism evidence="2 3">
    <name type="scientific">Auricularia subglabra (strain TFB-10046 / SS5)</name>
    <name type="common">White-rot fungus</name>
    <name type="synonym">Auricularia delicata (strain TFB10046)</name>
    <dbReference type="NCBI Taxonomy" id="717982"/>
    <lineage>
        <taxon>Eukaryota</taxon>
        <taxon>Fungi</taxon>
        <taxon>Dikarya</taxon>
        <taxon>Basidiomycota</taxon>
        <taxon>Agaricomycotina</taxon>
        <taxon>Agaricomycetes</taxon>
        <taxon>Auriculariales</taxon>
        <taxon>Auriculariaceae</taxon>
        <taxon>Auricularia</taxon>
    </lineage>
</organism>
<proteinExistence type="predicted"/>
<name>J0CQF6_AURST</name>